<evidence type="ECO:0000313" key="2">
    <source>
        <dbReference type="EMBL" id="RZO24601.1"/>
    </source>
</evidence>
<dbReference type="AlphaFoldDB" id="A0A520MTQ7"/>
<evidence type="ECO:0000313" key="3">
    <source>
        <dbReference type="Proteomes" id="UP000320146"/>
    </source>
</evidence>
<sequence>MKTVVGFVNGLTGVLVAVLGLGIVAQIVIGDAWFAGDVIGNIMMYVDMLGENGLAGLVVLLIIMGVLNIK</sequence>
<keyword evidence="1" id="KW-1133">Transmembrane helix</keyword>
<comment type="caution">
    <text evidence="2">The sequence shown here is derived from an EMBL/GenBank/DDBJ whole genome shotgun (WGS) entry which is preliminary data.</text>
</comment>
<feature type="transmembrane region" description="Helical" evidence="1">
    <location>
        <begin position="7"/>
        <end position="29"/>
    </location>
</feature>
<dbReference type="EMBL" id="SHBL01000005">
    <property type="protein sequence ID" value="RZO24601.1"/>
    <property type="molecule type" value="Genomic_DNA"/>
</dbReference>
<protein>
    <submittedName>
        <fullName evidence="2">Uncharacterized protein</fullName>
    </submittedName>
</protein>
<name>A0A520MTQ7_9GAMM</name>
<reference evidence="2 3" key="1">
    <citation type="submission" date="2019-02" db="EMBL/GenBank/DDBJ databases">
        <title>Prokaryotic population dynamics and viral predation in marine succession experiment using metagenomics: the confinement effect.</title>
        <authorList>
            <person name="Haro-Moreno J.M."/>
            <person name="Rodriguez-Valera F."/>
            <person name="Lopez-Perez M."/>
        </authorList>
    </citation>
    <scope>NUCLEOTIDE SEQUENCE [LARGE SCALE GENOMIC DNA]</scope>
    <source>
        <strain evidence="2">MED-G166</strain>
    </source>
</reference>
<dbReference type="Proteomes" id="UP000320146">
    <property type="component" value="Unassembled WGS sequence"/>
</dbReference>
<evidence type="ECO:0000256" key="1">
    <source>
        <dbReference type="SAM" id="Phobius"/>
    </source>
</evidence>
<keyword evidence="1" id="KW-0812">Transmembrane</keyword>
<feature type="transmembrane region" description="Helical" evidence="1">
    <location>
        <begin position="49"/>
        <end position="69"/>
    </location>
</feature>
<organism evidence="2 3">
    <name type="scientific">SAR86 cluster bacterium</name>
    <dbReference type="NCBI Taxonomy" id="2030880"/>
    <lineage>
        <taxon>Bacteria</taxon>
        <taxon>Pseudomonadati</taxon>
        <taxon>Pseudomonadota</taxon>
        <taxon>Gammaproteobacteria</taxon>
        <taxon>SAR86 cluster</taxon>
    </lineage>
</organism>
<keyword evidence="1" id="KW-0472">Membrane</keyword>
<proteinExistence type="predicted"/>
<accession>A0A520MTQ7</accession>
<gene>
    <name evidence="2" type="ORF">EVA99_01260</name>
</gene>